<evidence type="ECO:0000313" key="2">
    <source>
        <dbReference type="EMBL" id="KAK0451854.1"/>
    </source>
</evidence>
<gene>
    <name evidence="2" type="ORF">EV421DRAFT_1731636</name>
</gene>
<proteinExistence type="predicted"/>
<accession>A0AA39K2A5</accession>
<name>A0AA39K2A5_9AGAR</name>
<reference evidence="2" key="1">
    <citation type="submission" date="2023-06" db="EMBL/GenBank/DDBJ databases">
        <authorList>
            <consortium name="Lawrence Berkeley National Laboratory"/>
            <person name="Ahrendt S."/>
            <person name="Sahu N."/>
            <person name="Indic B."/>
            <person name="Wong-Bajracharya J."/>
            <person name="Merenyi Z."/>
            <person name="Ke H.-M."/>
            <person name="Monk M."/>
            <person name="Kocsube S."/>
            <person name="Drula E."/>
            <person name="Lipzen A."/>
            <person name="Balint B."/>
            <person name="Henrissat B."/>
            <person name="Andreopoulos B."/>
            <person name="Martin F.M."/>
            <person name="Harder C.B."/>
            <person name="Rigling D."/>
            <person name="Ford K.L."/>
            <person name="Foster G.D."/>
            <person name="Pangilinan J."/>
            <person name="Papanicolaou A."/>
            <person name="Barry K."/>
            <person name="LaButti K."/>
            <person name="Viragh M."/>
            <person name="Koriabine M."/>
            <person name="Yan M."/>
            <person name="Riley R."/>
            <person name="Champramary S."/>
            <person name="Plett K.L."/>
            <person name="Tsai I.J."/>
            <person name="Slot J."/>
            <person name="Sipos G."/>
            <person name="Plett J."/>
            <person name="Nagy L.G."/>
            <person name="Grigoriev I.V."/>
        </authorList>
    </citation>
    <scope>NUCLEOTIDE SEQUENCE</scope>
    <source>
        <strain evidence="2">FPL87.14</strain>
    </source>
</reference>
<dbReference type="Proteomes" id="UP001175226">
    <property type="component" value="Unassembled WGS sequence"/>
</dbReference>
<evidence type="ECO:0000313" key="3">
    <source>
        <dbReference type="Proteomes" id="UP001175226"/>
    </source>
</evidence>
<comment type="caution">
    <text evidence="2">The sequence shown here is derived from an EMBL/GenBank/DDBJ whole genome shotgun (WGS) entry which is preliminary data.</text>
</comment>
<dbReference type="EMBL" id="JAUEPT010000005">
    <property type="protein sequence ID" value="KAK0451854.1"/>
    <property type="molecule type" value="Genomic_DNA"/>
</dbReference>
<feature type="region of interest" description="Disordered" evidence="1">
    <location>
        <begin position="15"/>
        <end position="40"/>
    </location>
</feature>
<feature type="compositionally biased region" description="Basic residues" evidence="1">
    <location>
        <begin position="26"/>
        <end position="36"/>
    </location>
</feature>
<keyword evidence="3" id="KW-1185">Reference proteome</keyword>
<evidence type="ECO:0000256" key="1">
    <source>
        <dbReference type="SAM" id="MobiDB-lite"/>
    </source>
</evidence>
<protein>
    <submittedName>
        <fullName evidence="2">Uncharacterized protein</fullName>
    </submittedName>
</protein>
<organism evidence="2 3">
    <name type="scientific">Armillaria borealis</name>
    <dbReference type="NCBI Taxonomy" id="47425"/>
    <lineage>
        <taxon>Eukaryota</taxon>
        <taxon>Fungi</taxon>
        <taxon>Dikarya</taxon>
        <taxon>Basidiomycota</taxon>
        <taxon>Agaricomycotina</taxon>
        <taxon>Agaricomycetes</taxon>
        <taxon>Agaricomycetidae</taxon>
        <taxon>Agaricales</taxon>
        <taxon>Marasmiineae</taxon>
        <taxon>Physalacriaceae</taxon>
        <taxon>Armillaria</taxon>
    </lineage>
</organism>
<dbReference type="AlphaFoldDB" id="A0AA39K2A5"/>
<sequence>MSTSYLRSGFKCGRNAFRGPTGNKRLSSRKNRRTPKNKFELESRDRDGQNISFWFEINGHCAQSLTCDTLVDMWRIHRPTIGVELHNRWYEGQTSHPVSNLRINAAQKKESQAVHFHCNRDTVRATAASVDYNFSLIAEIDEKLFAPHVPSTASRDPREQLKPGLLIVGRKSEKKELRLVKIIEEGYRISATYELSSRPRSTNIQRKQI</sequence>